<dbReference type="AlphaFoldDB" id="A0A7S3AVK7"/>
<dbReference type="InterPro" id="IPR017441">
    <property type="entry name" value="Protein_kinase_ATP_BS"/>
</dbReference>
<reference evidence="4" key="1">
    <citation type="submission" date="2021-01" db="EMBL/GenBank/DDBJ databases">
        <authorList>
            <person name="Corre E."/>
            <person name="Pelletier E."/>
            <person name="Niang G."/>
            <person name="Scheremetjew M."/>
            <person name="Finn R."/>
            <person name="Kale V."/>
            <person name="Holt S."/>
            <person name="Cochrane G."/>
            <person name="Meng A."/>
            <person name="Brown T."/>
            <person name="Cohen L."/>
        </authorList>
    </citation>
    <scope>NUCLEOTIDE SEQUENCE</scope>
    <source>
        <strain evidence="4">CCMP281</strain>
    </source>
</reference>
<dbReference type="PROSITE" id="PS00107">
    <property type="entry name" value="PROTEIN_KINASE_ATP"/>
    <property type="match status" value="1"/>
</dbReference>
<dbReference type="PROSITE" id="PS50011">
    <property type="entry name" value="PROTEIN_KINASE_DOM"/>
    <property type="match status" value="1"/>
</dbReference>
<keyword evidence="1" id="KW-0067">ATP-binding</keyword>
<dbReference type="GO" id="GO:0005524">
    <property type="term" value="F:ATP binding"/>
    <property type="evidence" value="ECO:0007669"/>
    <property type="project" value="UniProtKB-UniRule"/>
</dbReference>
<dbReference type="Pfam" id="PF00069">
    <property type="entry name" value="Pkinase"/>
    <property type="match status" value="1"/>
</dbReference>
<feature type="binding site" evidence="1">
    <location>
        <position position="77"/>
    </location>
    <ligand>
        <name>ATP</name>
        <dbReference type="ChEBI" id="CHEBI:30616"/>
    </ligand>
</feature>
<feature type="domain" description="Protein kinase" evidence="3">
    <location>
        <begin position="50"/>
        <end position="187"/>
    </location>
</feature>
<evidence type="ECO:0000313" key="4">
    <source>
        <dbReference type="EMBL" id="CAE0116770.1"/>
    </source>
</evidence>
<name>A0A7S3AVK7_9EUKA</name>
<dbReference type="GO" id="GO:0004672">
    <property type="term" value="F:protein kinase activity"/>
    <property type="evidence" value="ECO:0007669"/>
    <property type="project" value="InterPro"/>
</dbReference>
<dbReference type="InterPro" id="IPR000719">
    <property type="entry name" value="Prot_kinase_dom"/>
</dbReference>
<feature type="compositionally biased region" description="Polar residues" evidence="2">
    <location>
        <begin position="177"/>
        <end position="187"/>
    </location>
</feature>
<proteinExistence type="predicted"/>
<evidence type="ECO:0000259" key="3">
    <source>
        <dbReference type="PROSITE" id="PS50011"/>
    </source>
</evidence>
<sequence length="187" mass="20085">MLAATRVARACAEELDPKGGQSKTRKTEGNLADGDSADGDSADGDAASKYTIGKTLGRGAFATVKLCERNGRPFAMKLVDKRRTTPELAQRELAILGRVGMHPNIICLVDTFDAPNAWVFVLELASGGEVFDRVCEKGAYSDADAADVARQKVHGVSKEGSRTRPAPATRRDTRSTQPSTHIRTQCH</sequence>
<dbReference type="EMBL" id="HBHX01031344">
    <property type="protein sequence ID" value="CAE0116770.1"/>
    <property type="molecule type" value="Transcribed_RNA"/>
</dbReference>
<gene>
    <name evidence="4" type="ORF">HERI1096_LOCUS17455</name>
</gene>
<protein>
    <recommendedName>
        <fullName evidence="3">Protein kinase domain-containing protein</fullName>
    </recommendedName>
</protein>
<evidence type="ECO:0000256" key="1">
    <source>
        <dbReference type="PROSITE-ProRule" id="PRU10141"/>
    </source>
</evidence>
<keyword evidence="1" id="KW-0547">Nucleotide-binding</keyword>
<dbReference type="InterPro" id="IPR011009">
    <property type="entry name" value="Kinase-like_dom_sf"/>
</dbReference>
<accession>A0A7S3AVK7</accession>
<evidence type="ECO:0000256" key="2">
    <source>
        <dbReference type="SAM" id="MobiDB-lite"/>
    </source>
</evidence>
<dbReference type="SMART" id="SM00220">
    <property type="entry name" value="S_TKc"/>
    <property type="match status" value="1"/>
</dbReference>
<dbReference type="PANTHER" id="PTHR24347">
    <property type="entry name" value="SERINE/THREONINE-PROTEIN KINASE"/>
    <property type="match status" value="1"/>
</dbReference>
<dbReference type="SUPFAM" id="SSF56112">
    <property type="entry name" value="Protein kinase-like (PK-like)"/>
    <property type="match status" value="1"/>
</dbReference>
<feature type="region of interest" description="Disordered" evidence="2">
    <location>
        <begin position="151"/>
        <end position="187"/>
    </location>
</feature>
<feature type="region of interest" description="Disordered" evidence="2">
    <location>
        <begin position="13"/>
        <end position="44"/>
    </location>
</feature>
<dbReference type="Gene3D" id="1.10.510.10">
    <property type="entry name" value="Transferase(Phosphotransferase) domain 1"/>
    <property type="match status" value="1"/>
</dbReference>
<organism evidence="4">
    <name type="scientific">Haptolina ericina</name>
    <dbReference type="NCBI Taxonomy" id="156174"/>
    <lineage>
        <taxon>Eukaryota</taxon>
        <taxon>Haptista</taxon>
        <taxon>Haptophyta</taxon>
        <taxon>Prymnesiophyceae</taxon>
        <taxon>Prymnesiales</taxon>
        <taxon>Prymnesiaceae</taxon>
        <taxon>Haptolina</taxon>
    </lineage>
</organism>